<dbReference type="AlphaFoldDB" id="A0AAD5RYU5"/>
<protein>
    <recommendedName>
        <fullName evidence="2 4">Autophagy-related protein 13</fullName>
    </recommendedName>
</protein>
<dbReference type="PANTHER" id="PTHR13430:SF4">
    <property type="entry name" value="AUTOPHAGY-RELATED PROTEIN 13"/>
    <property type="match status" value="1"/>
</dbReference>
<dbReference type="EMBL" id="JAKWBI020000013">
    <property type="protein sequence ID" value="KAJ2906516.1"/>
    <property type="molecule type" value="Genomic_DNA"/>
</dbReference>
<dbReference type="GO" id="GO:0005829">
    <property type="term" value="C:cytosol"/>
    <property type="evidence" value="ECO:0007669"/>
    <property type="project" value="TreeGrafter"/>
</dbReference>
<feature type="compositionally biased region" description="Low complexity" evidence="5">
    <location>
        <begin position="529"/>
        <end position="539"/>
    </location>
</feature>
<dbReference type="GO" id="GO:0034727">
    <property type="term" value="P:piecemeal microautophagy of the nucleus"/>
    <property type="evidence" value="ECO:0007669"/>
    <property type="project" value="TreeGrafter"/>
</dbReference>
<feature type="compositionally biased region" description="Low complexity" evidence="5">
    <location>
        <begin position="379"/>
        <end position="394"/>
    </location>
</feature>
<reference evidence="7" key="1">
    <citation type="submission" date="2022-07" db="EMBL/GenBank/DDBJ databases">
        <title>Draft genome sequence of Zalerion maritima ATCC 34329, a (micro)plastics degrading marine fungus.</title>
        <authorList>
            <person name="Paco A."/>
            <person name="Goncalves M.F.M."/>
            <person name="Rocha-Santos T.A.P."/>
            <person name="Alves A."/>
        </authorList>
    </citation>
    <scope>NUCLEOTIDE SEQUENCE</scope>
    <source>
        <strain evidence="7">ATCC 34329</strain>
    </source>
</reference>
<evidence type="ECO:0000256" key="2">
    <source>
        <dbReference type="ARBA" id="ARBA00013801"/>
    </source>
</evidence>
<dbReference type="GO" id="GO:0000423">
    <property type="term" value="P:mitophagy"/>
    <property type="evidence" value="ECO:0007669"/>
    <property type="project" value="TreeGrafter"/>
</dbReference>
<evidence type="ECO:0000256" key="5">
    <source>
        <dbReference type="SAM" id="MobiDB-lite"/>
    </source>
</evidence>
<accession>A0AAD5RYU5</accession>
<dbReference type="InterPro" id="IPR018731">
    <property type="entry name" value="Atg13_N"/>
</dbReference>
<sequence>MHQQARLPSRASTPAGALAQQTSRPLGSREVLGVGTARTRSGSTASKDDDPTMASSTKFPCQSGDNTPQNSNESASLHDNTGEVAAGNKKEQFQIDTEEIQDFREELQVWKTCGGFEHRPPPMIIEVYLDASNLKKGQCLVAMDDSGKRWDVAEALSAFDLSSDHPADAQRRRPELLLERWRIELKGSSMSDADDFGPILPTIYKKSIIFFRSLYTTALSLPGHKLAKQSIGKVVPPALEVKCRISTSETEYRGFDPIRHPLYDTRSEVATDFVFGDLEVPVGRFYASVTYRNNCHFRVDDCESLLSSQLDMTDYDFEPSLAPRESQGRTYMPEVGSLPYRAAREPEDIIQPIASAGTFHGYVPTGTSPMTTIRNYKAPGSESSSSPSESVSGREVPHSLPISAKASSSRPAGRSAHERRPSIFKAGSLSGSSPLARAMDHDAPASPHATTRPSGPSVLSHSRKPSSLTQGMPASLRGGPPLGTEPALSSSPKPAGASRFSSSFSNVNQHRRARPSFGATSRTADDDQGSSGKQSLSSSIAQPGSGLLADPGTSSGSLQQDQDDISEFLKALDNKKTLHSFDAPKKGESSAAGRKTAVQLSRFQMMRESNHALSESMSSSMHLHRSPISLSPQLTSVPGMAQASLSTASSPGKPLSPHTPHTPAIPSRLIENSIIDYNNTTAHARPHPADIAIPETSPNVTARAEGTTAIDIPLSPRLPIGGRSSSVAIRERNLADEDDPDAAFAAGRRSLSVGNDDGEPPTLSSLLNRNVPETSGSLQAVTHLSAGGGVDMMRQRSSSVEKDEKPPGGLITGMSASPRRRYMGLGRGQTPPPGSGSTSAHGSRYSSSLTRPGVGPDAPTDDEPLVFAMSELGQGRRSIEEGRGGASGGSSRTGERGGFNRTPRW</sequence>
<proteinExistence type="inferred from homology"/>
<feature type="compositionally biased region" description="Polar residues" evidence="5">
    <location>
        <begin position="762"/>
        <end position="782"/>
    </location>
</feature>
<gene>
    <name evidence="7" type="ORF">MKZ38_001497</name>
</gene>
<feature type="domain" description="Autophagy-related protein 13 N-terminal" evidence="6">
    <location>
        <begin position="89"/>
        <end position="297"/>
    </location>
</feature>
<organism evidence="7 8">
    <name type="scientific">Zalerion maritima</name>
    <dbReference type="NCBI Taxonomy" id="339359"/>
    <lineage>
        <taxon>Eukaryota</taxon>
        <taxon>Fungi</taxon>
        <taxon>Dikarya</taxon>
        <taxon>Ascomycota</taxon>
        <taxon>Pezizomycotina</taxon>
        <taxon>Sordariomycetes</taxon>
        <taxon>Lulworthiomycetidae</taxon>
        <taxon>Lulworthiales</taxon>
        <taxon>Lulworthiaceae</taxon>
        <taxon>Zalerion</taxon>
    </lineage>
</organism>
<evidence type="ECO:0000256" key="1">
    <source>
        <dbReference type="ARBA" id="ARBA00005246"/>
    </source>
</evidence>
<feature type="region of interest" description="Disordered" evidence="5">
    <location>
        <begin position="749"/>
        <end position="905"/>
    </location>
</feature>
<dbReference type="InterPro" id="IPR040182">
    <property type="entry name" value="ATG13"/>
</dbReference>
<evidence type="ECO:0000256" key="3">
    <source>
        <dbReference type="ARBA" id="ARBA00023006"/>
    </source>
</evidence>
<dbReference type="GO" id="GO:1990316">
    <property type="term" value="C:Atg1/ULK1 kinase complex"/>
    <property type="evidence" value="ECO:0007669"/>
    <property type="project" value="InterPro"/>
</dbReference>
<dbReference type="PANTHER" id="PTHR13430">
    <property type="match status" value="1"/>
</dbReference>
<dbReference type="Proteomes" id="UP001201980">
    <property type="component" value="Unassembled WGS sequence"/>
</dbReference>
<dbReference type="GO" id="GO:0000407">
    <property type="term" value="C:phagophore assembly site"/>
    <property type="evidence" value="ECO:0007669"/>
    <property type="project" value="TreeGrafter"/>
</dbReference>
<feature type="region of interest" description="Disordered" evidence="5">
    <location>
        <begin position="370"/>
        <end position="560"/>
    </location>
</feature>
<keyword evidence="3 4" id="KW-0072">Autophagy</keyword>
<evidence type="ECO:0000313" key="7">
    <source>
        <dbReference type="EMBL" id="KAJ2906516.1"/>
    </source>
</evidence>
<feature type="region of interest" description="Disordered" evidence="5">
    <location>
        <begin position="1"/>
        <end position="79"/>
    </location>
</feature>
<feature type="region of interest" description="Disordered" evidence="5">
    <location>
        <begin position="644"/>
        <end position="665"/>
    </location>
</feature>
<dbReference type="Pfam" id="PF10033">
    <property type="entry name" value="ATG13"/>
    <property type="match status" value="1"/>
</dbReference>
<name>A0AAD5RYU5_9PEZI</name>
<dbReference type="GO" id="GO:0034497">
    <property type="term" value="P:protein localization to phagophore assembly site"/>
    <property type="evidence" value="ECO:0007669"/>
    <property type="project" value="TreeGrafter"/>
</dbReference>
<keyword evidence="8" id="KW-1185">Reference proteome</keyword>
<evidence type="ECO:0000259" key="6">
    <source>
        <dbReference type="Pfam" id="PF10033"/>
    </source>
</evidence>
<dbReference type="Gene3D" id="3.30.900.10">
    <property type="entry name" value="HORMA domain"/>
    <property type="match status" value="1"/>
</dbReference>
<feature type="compositionally biased region" description="Polar residues" evidence="5">
    <location>
        <begin position="499"/>
        <end position="508"/>
    </location>
</feature>
<feature type="compositionally biased region" description="Polar residues" evidence="5">
    <location>
        <begin position="53"/>
        <end position="79"/>
    </location>
</feature>
<dbReference type="Gene3D" id="6.10.140.1900">
    <property type="match status" value="1"/>
</dbReference>
<comment type="caution">
    <text evidence="7">The sequence shown here is derived from an EMBL/GenBank/DDBJ whole genome shotgun (WGS) entry which is preliminary data.</text>
</comment>
<comment type="similarity">
    <text evidence="1 4">Belongs to the ATG13 family. Fungi subfamily.</text>
</comment>
<dbReference type="InterPro" id="IPR036570">
    <property type="entry name" value="HORMA_dom_sf"/>
</dbReference>
<evidence type="ECO:0000313" key="8">
    <source>
        <dbReference type="Proteomes" id="UP001201980"/>
    </source>
</evidence>
<feature type="compositionally biased region" description="Polar residues" evidence="5">
    <location>
        <begin position="448"/>
        <end position="472"/>
    </location>
</feature>
<evidence type="ECO:0000256" key="4">
    <source>
        <dbReference type="RuleBase" id="RU361214"/>
    </source>
</evidence>
<feature type="compositionally biased region" description="Polar residues" evidence="5">
    <location>
        <begin position="835"/>
        <end position="850"/>
    </location>
</feature>